<sequence>MTNIHQLGLSLSIIGICCQAATATGSFMNTPIDIKILPFHSSKKTQLDEVLELKLNRFIYHSGEPVLSYPIREGATAANYSGNLFFTGDEDGGGDGSQSLIAQMSLSMMNSMVANPVGADLDEETQNAIRFSATAPLHIDPLSYPNLYRLVELGGRPAQISGQLSPELMLDMDKLIEKTLKKEGTTIEKLEISHKLLRWLRWLRASNIIHTLNRIYLKRAETEQADTEQPEPEDLNFTMLMITYSDLDSMIRFYRTLTNINMGDIAFSDVVRNFLSQMLGVGMPSEESGIIPTMEQPVTILVTAIVYQSSLIQNLIIKRHINFDLSAFQSNRILYEKNYQYLIPSLAKAISNLLITDEKDGTREVPKSQRCALAIIHILLNESSLMSQLFYGQPNPETGGSVRVTTISPNLLSILNEFAEHSPQAAAQSTAVIIAMLNMPYLTGILNRIETSSPQNLHRVFIWISERYTTIVNNTQDEQSQLILEAAIESIARPSEVSANNTGSINDLVSEWVSTIQTETLPDADGFEVAELDEHSVRVVTADVVSALIRLNPSISQFSNKNTSDIKKEMKRLWEEGGKERK</sequence>
<reference evidence="1" key="1">
    <citation type="submission" date="2022-10" db="EMBL/GenBank/DDBJ databases">
        <title>Completed Genome Sequence of two octocoral isolated bacterium, Endozoicomonas euniceicola EF212T and Endozoicomonas gorgoniicola PS125T.</title>
        <authorList>
            <person name="Chiou Y.-J."/>
            <person name="Chen Y.-H."/>
        </authorList>
    </citation>
    <scope>NUCLEOTIDE SEQUENCE</scope>
    <source>
        <strain evidence="1">EF212</strain>
    </source>
</reference>
<name>A0ABY6GMS2_9GAMM</name>
<accession>A0ABY6GMS2</accession>
<gene>
    <name evidence="1" type="ORF">NX720_13885</name>
</gene>
<dbReference type="EMBL" id="CP103300">
    <property type="protein sequence ID" value="UYM14003.1"/>
    <property type="molecule type" value="Genomic_DNA"/>
</dbReference>
<evidence type="ECO:0000313" key="2">
    <source>
        <dbReference type="Proteomes" id="UP001163255"/>
    </source>
</evidence>
<proteinExistence type="predicted"/>
<dbReference type="Proteomes" id="UP001163255">
    <property type="component" value="Chromosome"/>
</dbReference>
<evidence type="ECO:0000313" key="1">
    <source>
        <dbReference type="EMBL" id="UYM14003.1"/>
    </source>
</evidence>
<keyword evidence="2" id="KW-1185">Reference proteome</keyword>
<dbReference type="RefSeq" id="WP_262595403.1">
    <property type="nucleotide sequence ID" value="NZ_CP103300.1"/>
</dbReference>
<protein>
    <submittedName>
        <fullName evidence="1">Uncharacterized protein</fullName>
    </submittedName>
</protein>
<organism evidence="1 2">
    <name type="scientific">Endozoicomonas euniceicola</name>
    <dbReference type="NCBI Taxonomy" id="1234143"/>
    <lineage>
        <taxon>Bacteria</taxon>
        <taxon>Pseudomonadati</taxon>
        <taxon>Pseudomonadota</taxon>
        <taxon>Gammaproteobacteria</taxon>
        <taxon>Oceanospirillales</taxon>
        <taxon>Endozoicomonadaceae</taxon>
        <taxon>Endozoicomonas</taxon>
    </lineage>
</organism>